<sequence>MHLPPLVPTLALAGLIAISPAKADDATSPLAGTAWTGAGERASFADIEAAARTADFVLVGEIHTNPEHHANQARLIAAMARAGRKPVVVLEMVPKSLQGALDAFLAEESPDAAELGERLDWEKRGWPDWTIYRPVAEAALAAGLALAAGDLDRETIRAIGRGEAEPEESVAYPDDTREKLGEEIRQAHCNLMPEEAIPAMVTVQQARDLSMADAMLAAGDDGAVLIAGGGHTRKDWGVPFVLRAKAPDRTVLSIGQIEVAEGMTSFADHLGEGETSLPHDYVVFTERSDDTDHCAELEERMGKGQ</sequence>
<keyword evidence="1" id="KW-0732">Signal</keyword>
<feature type="domain" description="Haem-binding uptake Tiki superfamily ChaN" evidence="2">
    <location>
        <begin position="50"/>
        <end position="239"/>
    </location>
</feature>
<organism evidence="3 4">
    <name type="scientific">Oricola thermophila</name>
    <dbReference type="NCBI Taxonomy" id="2742145"/>
    <lineage>
        <taxon>Bacteria</taxon>
        <taxon>Pseudomonadati</taxon>
        <taxon>Pseudomonadota</taxon>
        <taxon>Alphaproteobacteria</taxon>
        <taxon>Hyphomicrobiales</taxon>
        <taxon>Ahrensiaceae</taxon>
        <taxon>Oricola</taxon>
    </lineage>
</organism>
<proteinExistence type="predicted"/>
<keyword evidence="4" id="KW-1185">Reference proteome</keyword>
<dbReference type="CDD" id="cd14727">
    <property type="entry name" value="ChanN-like"/>
    <property type="match status" value="1"/>
</dbReference>
<dbReference type="EMBL" id="CP054836">
    <property type="protein sequence ID" value="QKV19707.1"/>
    <property type="molecule type" value="Genomic_DNA"/>
</dbReference>
<evidence type="ECO:0000313" key="3">
    <source>
        <dbReference type="EMBL" id="QKV19707.1"/>
    </source>
</evidence>
<evidence type="ECO:0000259" key="2">
    <source>
        <dbReference type="Pfam" id="PF04187"/>
    </source>
</evidence>
<keyword evidence="3" id="KW-0449">Lipoprotein</keyword>
<dbReference type="Pfam" id="PF04187">
    <property type="entry name" value="Cofac_haem_bdg"/>
    <property type="match status" value="1"/>
</dbReference>
<reference evidence="3 4" key="1">
    <citation type="submission" date="2020-06" db="EMBL/GenBank/DDBJ databases">
        <title>Oricola thermophila sp. nov. isolated from a tidal sediments.</title>
        <authorList>
            <person name="Kwon K.K."/>
            <person name="Yang S.-H."/>
            <person name="Park M.-J."/>
        </authorList>
    </citation>
    <scope>NUCLEOTIDE SEQUENCE [LARGE SCALE GENOMIC DNA]</scope>
    <source>
        <strain evidence="3 4">MEBiC13590</strain>
    </source>
</reference>
<dbReference type="Proteomes" id="UP000509367">
    <property type="component" value="Chromosome"/>
</dbReference>
<feature type="signal peptide" evidence="1">
    <location>
        <begin position="1"/>
        <end position="23"/>
    </location>
</feature>
<feature type="chain" id="PRO_5027017129" evidence="1">
    <location>
        <begin position="24"/>
        <end position="305"/>
    </location>
</feature>
<accession>A0A6N1VL75</accession>
<gene>
    <name evidence="3" type="ORF">HTY61_15220</name>
</gene>
<protein>
    <submittedName>
        <fullName evidence="3">ChaN family lipoprotein</fullName>
    </submittedName>
</protein>
<dbReference type="AlphaFoldDB" id="A0A6N1VL75"/>
<evidence type="ECO:0000313" key="4">
    <source>
        <dbReference type="Proteomes" id="UP000509367"/>
    </source>
</evidence>
<dbReference type="RefSeq" id="WP_175277598.1">
    <property type="nucleotide sequence ID" value="NZ_CP054836.1"/>
</dbReference>
<dbReference type="Gene3D" id="3.40.50.11550">
    <property type="match status" value="2"/>
</dbReference>
<dbReference type="KEGG" id="orm:HTY61_15220"/>
<dbReference type="InterPro" id="IPR007314">
    <property type="entry name" value="Cofac_haem-bd_dom"/>
</dbReference>
<name>A0A6N1VL75_9HYPH</name>
<evidence type="ECO:0000256" key="1">
    <source>
        <dbReference type="SAM" id="SignalP"/>
    </source>
</evidence>
<dbReference type="SUPFAM" id="SSF159501">
    <property type="entry name" value="EreA/ChaN-like"/>
    <property type="match status" value="1"/>
</dbReference>